<feature type="binding site" evidence="10">
    <location>
        <position position="149"/>
    </location>
    <ligand>
        <name>ATP</name>
        <dbReference type="ChEBI" id="CHEBI:30616"/>
    </ligand>
</feature>
<feature type="binding site" evidence="10">
    <location>
        <position position="158"/>
    </location>
    <ligand>
        <name>CTP</name>
        <dbReference type="ChEBI" id="CHEBI:37563"/>
    </ligand>
</feature>
<dbReference type="PANTHER" id="PTHR39643">
    <property type="entry name" value="CCA-ADDING ENZYME"/>
    <property type="match status" value="1"/>
</dbReference>
<dbReference type="EC" id="2.7.7.72" evidence="10"/>
<evidence type="ECO:0000256" key="10">
    <source>
        <dbReference type="HAMAP-Rule" id="MF_01264"/>
    </source>
</evidence>
<evidence type="ECO:0000256" key="5">
    <source>
        <dbReference type="ARBA" id="ARBA00022741"/>
    </source>
</evidence>
<dbReference type="PROSITE" id="PS50152">
    <property type="entry name" value="25A_SYNTH_3"/>
    <property type="match status" value="1"/>
</dbReference>
<dbReference type="AlphaFoldDB" id="A0A650CLH3"/>
<keyword evidence="7 10" id="KW-0067">ATP-binding</keyword>
<dbReference type="GO" id="GO:0004810">
    <property type="term" value="F:CCA tRNA nucleotidyltransferase activity"/>
    <property type="evidence" value="ECO:0007669"/>
    <property type="project" value="UniProtKB-UniRule"/>
</dbReference>
<feature type="binding site" evidence="10">
    <location>
        <position position="41"/>
    </location>
    <ligand>
        <name>CTP</name>
        <dbReference type="ChEBI" id="CHEBI:37563"/>
    </ligand>
</feature>
<evidence type="ECO:0000256" key="3">
    <source>
        <dbReference type="ARBA" id="ARBA00022695"/>
    </source>
</evidence>
<dbReference type="Gene3D" id="3.30.460.10">
    <property type="entry name" value="Beta Polymerase, domain 2"/>
    <property type="match status" value="1"/>
</dbReference>
<dbReference type="GO" id="GO:0000287">
    <property type="term" value="F:magnesium ion binding"/>
    <property type="evidence" value="ECO:0007669"/>
    <property type="project" value="UniProtKB-UniRule"/>
</dbReference>
<keyword evidence="2 10" id="KW-0819">tRNA processing</keyword>
<dbReference type="GeneID" id="42797464"/>
<comment type="catalytic activity">
    <reaction evidence="10">
        <text>a tRNA precursor + 2 CTP + ATP = a tRNA with a 3' CCA end + 3 diphosphate</text>
        <dbReference type="Rhea" id="RHEA:14433"/>
        <dbReference type="Rhea" id="RHEA-COMP:10465"/>
        <dbReference type="Rhea" id="RHEA-COMP:10468"/>
        <dbReference type="ChEBI" id="CHEBI:30616"/>
        <dbReference type="ChEBI" id="CHEBI:33019"/>
        <dbReference type="ChEBI" id="CHEBI:37563"/>
        <dbReference type="ChEBI" id="CHEBI:74896"/>
        <dbReference type="ChEBI" id="CHEBI:83071"/>
        <dbReference type="EC" id="2.7.7.72"/>
    </reaction>
</comment>
<feature type="binding site" evidence="10">
    <location>
        <position position="129"/>
    </location>
    <ligand>
        <name>CTP</name>
        <dbReference type="ChEBI" id="CHEBI:37563"/>
    </ligand>
</feature>
<keyword evidence="5 10" id="KW-0547">Nucleotide-binding</keyword>
<evidence type="ECO:0000256" key="2">
    <source>
        <dbReference type="ARBA" id="ARBA00022694"/>
    </source>
</evidence>
<dbReference type="HAMAP" id="MF_01264">
    <property type="entry name" value="CCA_arch"/>
    <property type="match status" value="1"/>
</dbReference>
<dbReference type="InterPro" id="IPR042090">
    <property type="entry name" value="CCA_tRNA_nucleotrans_2"/>
</dbReference>
<dbReference type="InterPro" id="IPR008229">
    <property type="entry name" value="CCA-adding_arc"/>
</dbReference>
<keyword evidence="4 10" id="KW-0479">Metal-binding</keyword>
<evidence type="ECO:0000256" key="1">
    <source>
        <dbReference type="ARBA" id="ARBA00022679"/>
    </source>
</evidence>
<comment type="cofactor">
    <cofactor evidence="10">
        <name>Mg(2+)</name>
        <dbReference type="ChEBI" id="CHEBI:18420"/>
    </cofactor>
</comment>
<feature type="binding site" evidence="10">
    <location>
        <position position="106"/>
    </location>
    <ligand>
        <name>Mg(2+)</name>
        <dbReference type="ChEBI" id="CHEBI:18420"/>
    </ligand>
</feature>
<feature type="domain" description="tRNA nucleotidyltransferase substrate binding" evidence="12">
    <location>
        <begin position="143"/>
        <end position="253"/>
    </location>
</feature>
<dbReference type="PANTHER" id="PTHR39643:SF1">
    <property type="entry name" value="CCA-ADDING ENZYME"/>
    <property type="match status" value="1"/>
</dbReference>
<keyword evidence="8 10" id="KW-0460">Magnesium</keyword>
<dbReference type="InterPro" id="IPR011068">
    <property type="entry name" value="NuclTrfase_I-like_C"/>
</dbReference>
<feature type="binding site" evidence="10">
    <location>
        <position position="41"/>
    </location>
    <ligand>
        <name>ATP</name>
        <dbReference type="ChEBI" id="CHEBI:30616"/>
    </ligand>
</feature>
<organism evidence="14 15">
    <name type="scientific">Stygiolobus azoricus</name>
    <dbReference type="NCBI Taxonomy" id="41675"/>
    <lineage>
        <taxon>Archaea</taxon>
        <taxon>Thermoproteota</taxon>
        <taxon>Thermoprotei</taxon>
        <taxon>Sulfolobales</taxon>
        <taxon>Sulfolobaceae</taxon>
        <taxon>Stygiolobus</taxon>
    </lineage>
</organism>
<dbReference type="SUPFAM" id="SSF55003">
    <property type="entry name" value="PAP/Archaeal CCA-adding enzyme, C-terminal domain"/>
    <property type="match status" value="1"/>
</dbReference>
<evidence type="ECO:0000259" key="13">
    <source>
        <dbReference type="Pfam" id="PF21133"/>
    </source>
</evidence>
<dbReference type="GO" id="GO:0005524">
    <property type="term" value="F:ATP binding"/>
    <property type="evidence" value="ECO:0007669"/>
    <property type="project" value="UniProtKB-UniRule"/>
</dbReference>
<comment type="subunit">
    <text evidence="10">Homodimer.</text>
</comment>
<dbReference type="KEGG" id="sazo:D1868_00270"/>
<evidence type="ECO:0000256" key="7">
    <source>
        <dbReference type="ARBA" id="ARBA00022840"/>
    </source>
</evidence>
<dbReference type="InterPro" id="IPR006116">
    <property type="entry name" value="NT_2-5OAS_ClassI-CCAase"/>
</dbReference>
<evidence type="ECO:0000259" key="12">
    <source>
        <dbReference type="Pfam" id="PF09249"/>
    </source>
</evidence>
<feature type="domain" description="CCA-adding enzyme C-terminal" evidence="13">
    <location>
        <begin position="264"/>
        <end position="382"/>
    </location>
</feature>
<evidence type="ECO:0000259" key="11">
    <source>
        <dbReference type="Pfam" id="PF01909"/>
    </source>
</evidence>
<comment type="similarity">
    <text evidence="10">Belongs to the tRNA nucleotidyltransferase/poly(A) polymerase family. Archaeal CCA-adding enzyme subfamily.</text>
</comment>
<dbReference type="GO" id="GO:0001680">
    <property type="term" value="P:tRNA 3'-terminal CCA addition"/>
    <property type="evidence" value="ECO:0007669"/>
    <property type="project" value="UniProtKB-UniRule"/>
</dbReference>
<feature type="binding site" evidence="10">
    <location>
        <position position="149"/>
    </location>
    <ligand>
        <name>CTP</name>
        <dbReference type="ChEBI" id="CHEBI:37563"/>
    </ligand>
</feature>
<dbReference type="Pfam" id="PF09249">
    <property type="entry name" value="tRNA_NucTransf2"/>
    <property type="match status" value="1"/>
</dbReference>
<dbReference type="GO" id="GO:0000049">
    <property type="term" value="F:tRNA binding"/>
    <property type="evidence" value="ECO:0007669"/>
    <property type="project" value="UniProtKB-UniRule"/>
</dbReference>
<accession>A0A650CLH3</accession>
<feature type="binding site" evidence="10">
    <location>
        <position position="53"/>
    </location>
    <ligand>
        <name>Mg(2+)</name>
        <dbReference type="ChEBI" id="CHEBI:18420"/>
    </ligand>
</feature>
<dbReference type="GO" id="GO:0160016">
    <property type="term" value="F:CCACCA tRNA nucleotidyltransferase activity"/>
    <property type="evidence" value="ECO:0007669"/>
    <property type="project" value="RHEA"/>
</dbReference>
<dbReference type="PIRSF" id="PIRSF005335">
    <property type="entry name" value="CCA_arch"/>
    <property type="match status" value="1"/>
</dbReference>
<dbReference type="GO" id="GO:0042245">
    <property type="term" value="P:RNA repair"/>
    <property type="evidence" value="ECO:0007669"/>
    <property type="project" value="UniProtKB-KW"/>
</dbReference>
<dbReference type="InterPro" id="IPR048833">
    <property type="entry name" value="CAA_C"/>
</dbReference>
<evidence type="ECO:0000256" key="6">
    <source>
        <dbReference type="ARBA" id="ARBA00022800"/>
    </source>
</evidence>
<dbReference type="NCBIfam" id="TIGR03671">
    <property type="entry name" value="cca_archaeal"/>
    <property type="match status" value="1"/>
</dbReference>
<dbReference type="OrthoDB" id="7378at2157"/>
<feature type="domain" description="Polymerase nucleotidyl transferase" evidence="11">
    <location>
        <begin position="20"/>
        <end position="129"/>
    </location>
</feature>
<dbReference type="Pfam" id="PF21133">
    <property type="entry name" value="CAA_C"/>
    <property type="match status" value="1"/>
</dbReference>
<sequence>MIEDEVLKIIKPDESEKLRLEKILGEVLERLKGYEAEVEGSFRKGTWLKGDTDLDVFVFFPKEVGKDYLKEKAIKEIISRFSDMKYTIAYAEHPYLMLYIDGIEVDIVPALKINSGSEAITAADRTPFHTRYVLEHLDDRGKDEVRLLKRFLKGIGAYGAEIKVQGFSGYVSELLVIKYGSFREVLEQASNWVKPPIKIHLIEPAKDFTEPLQIPDPVDPKRNAASAVSLEKVALFSIAARYYLREPSLDYFFPKDLKYDKIKGDVILANVFIEEKVVEDIIWGQVWKNVEKIKNILTSVGFKVIDVNAWGNEERLTIAIQLESKDIGKYYLNVGPFYYQRESVDKFIKMNENVWVGKDGRLYSIKERKEHDIFEILKRTISFKHKFKLEFETLKEVKDDPWLHRFLRKTPPWLK</sequence>
<comment type="miscellaneous">
    <text evidence="10">A single active site specifically recognizes both ATP and CTP and is responsible for their addition.</text>
</comment>
<dbReference type="InterPro" id="IPR043519">
    <property type="entry name" value="NT_sf"/>
</dbReference>
<feature type="binding site" evidence="10">
    <location>
        <position position="129"/>
    </location>
    <ligand>
        <name>ATP</name>
        <dbReference type="ChEBI" id="CHEBI:30616"/>
    </ligand>
</feature>
<feature type="binding site" evidence="10">
    <location>
        <position position="158"/>
    </location>
    <ligand>
        <name>ATP</name>
        <dbReference type="ChEBI" id="CHEBI:30616"/>
    </ligand>
</feature>
<comment type="catalytic activity">
    <reaction evidence="10">
        <text>a tRNA with a 3' CCA end + 2 CTP + ATP = a tRNA with a 3' CCACCA end + 3 diphosphate</text>
        <dbReference type="Rhea" id="RHEA:76235"/>
        <dbReference type="Rhea" id="RHEA-COMP:10468"/>
        <dbReference type="Rhea" id="RHEA-COMP:18655"/>
        <dbReference type="ChEBI" id="CHEBI:30616"/>
        <dbReference type="ChEBI" id="CHEBI:33019"/>
        <dbReference type="ChEBI" id="CHEBI:37563"/>
        <dbReference type="ChEBI" id="CHEBI:83071"/>
        <dbReference type="ChEBI" id="CHEBI:195187"/>
    </reaction>
</comment>
<feature type="binding site" evidence="10">
    <location>
        <position position="44"/>
    </location>
    <ligand>
        <name>CTP</name>
        <dbReference type="ChEBI" id="CHEBI:37563"/>
    </ligand>
</feature>
<feature type="binding site" evidence="10">
    <location>
        <position position="55"/>
    </location>
    <ligand>
        <name>Mg(2+)</name>
        <dbReference type="ChEBI" id="CHEBI:18420"/>
    </ligand>
</feature>
<comment type="function">
    <text evidence="10">Catalyzes the addition and repair of the essential 3'-terminal CCA sequence in tRNAs without using a nucleic acid template. Adds these three nucleotides in the order of C, C, and A to the tRNA nucleotide-73, using CTP and ATP as substrates and producing inorganic pyrophosphate. tRNA 3'-terminal CCA addition is required both for tRNA processing and repair. Also involved in tRNA surveillance by mediating tandem CCA addition to generate a CCACCA at the 3' terminus of unstable tRNAs. While stable tRNAs receive only 3'-terminal CCA, unstable tRNAs are marked with CCACCA and rapidly degraded.</text>
</comment>
<dbReference type="Proteomes" id="UP000423396">
    <property type="component" value="Chromosome"/>
</dbReference>
<reference evidence="14 15" key="1">
    <citation type="submission" date="2019-10" db="EMBL/GenBank/DDBJ databases">
        <title>Genome Sequences from Six Type Strain Members of the Archaeal Family Sulfolobaceae: Acidianus ambivalens, Acidianus infernus, Metallosphaera prunae, Stygiolobus azoricus, Sulfolobus metallicus, and Sulfurisphaera ohwakuensis.</title>
        <authorList>
            <person name="Counts J.A."/>
            <person name="Kelly R.M."/>
        </authorList>
    </citation>
    <scope>NUCLEOTIDE SEQUENCE [LARGE SCALE GENOMIC DNA]</scope>
    <source>
        <strain evidence="14 15">FC6</strain>
    </source>
</reference>
<evidence type="ECO:0000313" key="15">
    <source>
        <dbReference type="Proteomes" id="UP000423396"/>
    </source>
</evidence>
<dbReference type="InterPro" id="IPR015329">
    <property type="entry name" value="tRNA_NucTransf2"/>
</dbReference>
<name>A0A650CLH3_9CREN</name>
<protein>
    <recommendedName>
        <fullName evidence="10">CCA-adding enzyme</fullName>
        <ecNumber evidence="10">2.7.7.72</ecNumber>
    </recommendedName>
    <alternativeName>
        <fullName evidence="10">CCA tRNA nucleotidyltransferase</fullName>
    </alternativeName>
    <alternativeName>
        <fullName evidence="10">tRNA CCA-pyrophosphorylase</fullName>
    </alternativeName>
    <alternativeName>
        <fullName evidence="10">tRNA adenylyl-/cytidylyl- transferase</fullName>
    </alternativeName>
    <alternativeName>
        <fullName evidence="10">tRNA nucleotidyltransferase</fullName>
    </alternativeName>
    <alternativeName>
        <fullName evidence="10">tRNA-NT</fullName>
    </alternativeName>
</protein>
<dbReference type="SUPFAM" id="SSF81631">
    <property type="entry name" value="PAP/OAS1 substrate-binding domain"/>
    <property type="match status" value="1"/>
</dbReference>
<feature type="binding site" evidence="10">
    <location>
        <position position="44"/>
    </location>
    <ligand>
        <name>ATP</name>
        <dbReference type="ChEBI" id="CHEBI:30616"/>
    </ligand>
</feature>
<dbReference type="SUPFAM" id="SSF81301">
    <property type="entry name" value="Nucleotidyltransferase"/>
    <property type="match status" value="1"/>
</dbReference>
<keyword evidence="6 10" id="KW-0692">RNA repair</keyword>
<dbReference type="CDD" id="cd05400">
    <property type="entry name" value="NT_2-5OAS_ClassI-CCAase"/>
    <property type="match status" value="1"/>
</dbReference>
<keyword evidence="9 10" id="KW-0694">RNA-binding</keyword>
<dbReference type="Gene3D" id="1.10.1410.30">
    <property type="entry name" value="CCA tRNA nucleotidyltransferase, domain 2"/>
    <property type="match status" value="1"/>
</dbReference>
<evidence type="ECO:0000256" key="9">
    <source>
        <dbReference type="ARBA" id="ARBA00022884"/>
    </source>
</evidence>
<keyword evidence="1 10" id="KW-0808">Transferase</keyword>
<dbReference type="Pfam" id="PF01909">
    <property type="entry name" value="NTP_transf_2"/>
    <property type="match status" value="1"/>
</dbReference>
<evidence type="ECO:0000256" key="8">
    <source>
        <dbReference type="ARBA" id="ARBA00022842"/>
    </source>
</evidence>
<evidence type="ECO:0000256" key="4">
    <source>
        <dbReference type="ARBA" id="ARBA00022723"/>
    </source>
</evidence>
<gene>
    <name evidence="10" type="primary">cca</name>
    <name evidence="14" type="ORF">D1868_00270</name>
</gene>
<proteinExistence type="inferred from homology"/>
<keyword evidence="3 10" id="KW-0548">Nucleotidyltransferase</keyword>
<dbReference type="Gene3D" id="3.30.70.590">
    <property type="entry name" value="Poly(A) polymerase predicted RNA binding domain"/>
    <property type="match status" value="1"/>
</dbReference>
<dbReference type="EMBL" id="CP045483">
    <property type="protein sequence ID" value="QGR18583.1"/>
    <property type="molecule type" value="Genomic_DNA"/>
</dbReference>
<evidence type="ECO:0000313" key="14">
    <source>
        <dbReference type="EMBL" id="QGR18583.1"/>
    </source>
</evidence>
<dbReference type="RefSeq" id="WP_156004766.1">
    <property type="nucleotide sequence ID" value="NZ_CP045483.1"/>
</dbReference>
<dbReference type="Gene3D" id="3.30.70.1550">
    <property type="entry name" value="Archaeal tRNA CCA-adding enzyme catalytic domain"/>
    <property type="match status" value="1"/>
</dbReference>
<dbReference type="InterPro" id="IPR002934">
    <property type="entry name" value="Polymerase_NTP_transf_dom"/>
</dbReference>
<keyword evidence="15" id="KW-1185">Reference proteome</keyword>